<accession>A0A1B0ZFC0</accession>
<organism evidence="1 2">
    <name type="scientific">Dermabacter vaginalis</name>
    <dbReference type="NCBI Taxonomy" id="1630135"/>
    <lineage>
        <taxon>Bacteria</taxon>
        <taxon>Bacillati</taxon>
        <taxon>Actinomycetota</taxon>
        <taxon>Actinomycetes</taxon>
        <taxon>Micrococcales</taxon>
        <taxon>Dermabacteraceae</taxon>
        <taxon>Dermabacter</taxon>
    </lineage>
</organism>
<dbReference type="Gene3D" id="1.10.287.1060">
    <property type="entry name" value="ESAT-6-like"/>
    <property type="match status" value="1"/>
</dbReference>
<dbReference type="Proteomes" id="UP000092596">
    <property type="component" value="Chromosome"/>
</dbReference>
<dbReference type="AlphaFoldDB" id="A0A1B0ZFC0"/>
<dbReference type="STRING" id="1630135.DAD186_00920"/>
<gene>
    <name evidence="1" type="ORF">DAD186_00920</name>
</gene>
<dbReference type="KEGG" id="dva:DAD186_00920"/>
<evidence type="ECO:0000313" key="2">
    <source>
        <dbReference type="Proteomes" id="UP000092596"/>
    </source>
</evidence>
<dbReference type="SUPFAM" id="SSF140453">
    <property type="entry name" value="EsxAB dimer-like"/>
    <property type="match status" value="1"/>
</dbReference>
<dbReference type="InterPro" id="IPR048032">
    <property type="entry name" value="ESAT6-like"/>
</dbReference>
<reference evidence="1 2" key="1">
    <citation type="submission" date="2015-06" db="EMBL/GenBank/DDBJ databases">
        <title>Investigation of pathophysiology for high-risk pregnancy and development of treatment modality based on it.</title>
        <authorList>
            <person name="Kim B.-C."/>
            <person name="Lim S."/>
        </authorList>
    </citation>
    <scope>NUCLEOTIDE SEQUENCE [LARGE SCALE GENOMIC DNA]</scope>
    <source>
        <strain evidence="1 2">AD1-86</strain>
    </source>
</reference>
<dbReference type="InterPro" id="IPR036689">
    <property type="entry name" value="ESAT-6-like_sf"/>
</dbReference>
<dbReference type="EMBL" id="CP012117">
    <property type="protein sequence ID" value="ANP26651.1"/>
    <property type="molecule type" value="Genomic_DNA"/>
</dbReference>
<sequence length="102" mass="11122">MPTTDRISFDTGVSQSVQGDLAGIIGRLEGLISMRDQQVNAAMSDFQADGVSEEYRHVEQRWHRASNEVRGIIDLVKTTMSKNDETATSAQQRAANAVANIG</sequence>
<proteinExistence type="predicted"/>
<protein>
    <recommendedName>
        <fullName evidence="3">WXG100 family type VII secretion target</fullName>
    </recommendedName>
</protein>
<evidence type="ECO:0000313" key="1">
    <source>
        <dbReference type="EMBL" id="ANP26651.1"/>
    </source>
</evidence>
<dbReference type="PATRIC" id="fig|1630135.4.peg.96"/>
<dbReference type="NCBIfam" id="NF035935">
    <property type="entry name" value="ESAT6_3"/>
    <property type="match status" value="1"/>
</dbReference>
<evidence type="ECO:0008006" key="3">
    <source>
        <dbReference type="Google" id="ProtNLM"/>
    </source>
</evidence>
<dbReference type="RefSeq" id="WP_065247048.1">
    <property type="nucleotide sequence ID" value="NZ_CP012117.1"/>
</dbReference>
<name>A0A1B0ZFC0_9MICO</name>